<evidence type="ECO:0000256" key="1">
    <source>
        <dbReference type="SAM" id="MobiDB-lite"/>
    </source>
</evidence>
<dbReference type="AlphaFoldDB" id="V8CAV1"/>
<keyword evidence="2" id="KW-0812">Transmembrane</keyword>
<protein>
    <recommendedName>
        <fullName evidence="5">Autotransporter domain-containing protein</fullName>
    </recommendedName>
</protein>
<keyword evidence="4" id="KW-1185">Reference proteome</keyword>
<evidence type="ECO:0008006" key="5">
    <source>
        <dbReference type="Google" id="ProtNLM"/>
    </source>
</evidence>
<dbReference type="HOGENOM" id="CLU_012869_0_0_7"/>
<feature type="region of interest" description="Disordered" evidence="1">
    <location>
        <begin position="341"/>
        <end position="369"/>
    </location>
</feature>
<dbReference type="OrthoDB" id="5354756at2"/>
<keyword evidence="2" id="KW-1133">Transmembrane helix</keyword>
<gene>
    <name evidence="3" type="ORF">HMPREF2086_00888</name>
</gene>
<evidence type="ECO:0000313" key="4">
    <source>
        <dbReference type="Proteomes" id="UP000018731"/>
    </source>
</evidence>
<proteinExistence type="predicted"/>
<name>V8CAV1_9HELI</name>
<dbReference type="SUPFAM" id="SSF103515">
    <property type="entry name" value="Autotransporter"/>
    <property type="match status" value="1"/>
</dbReference>
<dbReference type="RefSeq" id="WP_023927611.1">
    <property type="nucleotide sequence ID" value="NZ_KI669454.1"/>
</dbReference>
<feature type="transmembrane region" description="Helical" evidence="2">
    <location>
        <begin position="38"/>
        <end position="60"/>
    </location>
</feature>
<evidence type="ECO:0000313" key="3">
    <source>
        <dbReference type="EMBL" id="ETD24140.1"/>
    </source>
</evidence>
<evidence type="ECO:0000256" key="2">
    <source>
        <dbReference type="SAM" id="Phobius"/>
    </source>
</evidence>
<keyword evidence="2" id="KW-0472">Membrane</keyword>
<comment type="caution">
    <text evidence="3">The sequence shown here is derived from an EMBL/GenBank/DDBJ whole genome shotgun (WGS) entry which is preliminary data.</text>
</comment>
<dbReference type="Proteomes" id="UP000018731">
    <property type="component" value="Unassembled WGS sequence"/>
</dbReference>
<accession>V8CAV1</accession>
<dbReference type="PATRIC" id="fig|1357400.3.peg.1230"/>
<reference evidence="3 4" key="1">
    <citation type="journal article" date="2014" name="Genome Announc.">
        <title>Draft genome sequences of six enterohepatic helicobacter species isolated from humans and one from rhesus macaques.</title>
        <authorList>
            <person name="Shen Z."/>
            <person name="Sheh A."/>
            <person name="Young S.K."/>
            <person name="Abouelliel A."/>
            <person name="Ward D.V."/>
            <person name="Earl A.M."/>
            <person name="Fox J.G."/>
        </authorList>
    </citation>
    <scope>NUCLEOTIDE SEQUENCE [LARGE SCALE GENOMIC DNA]</scope>
    <source>
        <strain evidence="3 4">MIT 99-5501</strain>
    </source>
</reference>
<dbReference type="STRING" id="1357400.HMPREF2086_00888"/>
<dbReference type="InterPro" id="IPR036709">
    <property type="entry name" value="Autotransporte_beta_dom_sf"/>
</dbReference>
<sequence>MKHSLVCNFEKPYKYMSSSVSVATKIANMMIHKWGGGFAYAFVAMLFVAMLGLGVIAHAADEHITSYVPSKQWNADSLYVDRGGNIGTLTTNSGTVRLVEVNSGGNITNYTVNGGTVSTITINSGGQLSLNHAGGMINTLNLNGGIIPYFENTSGGGTAKQTINTMNINDGQIGLNFGYHLNGNINNLNINKWTIAISSDGTTWGTKTQHTFRNQGYTGIPRTPVEHIYLNGDGINVSSITKGGIIVGVGIGESGSGAKVGDIYEYSKIIAGGKGVTPNFDSLTPTPGIRLIPASTAGFSLEADVASSYGITILKTITLSYMRKNTMVSNVLDSLMKKNFRSTPSKANQPKIYEQPSARTPPGAPPRYAPQMRKLATTSRQTRGKARLEKKFLSYEKNKNHIGFFAPYGGHSYFSDASVSRAHEFVGGGIGGVQKNLGQKGILGGYLGYEYSYTLADVYTQNINLQTHSVQVGATYFNSKALRSKSLREFYFKGILRGDMSVPFFETSTYAGALKTQSFNYGFGADARIGTAFYQEKAASYIAPELGISYDLLILPSFHLNKEFINQANEDYPIHLWHFPQINLSLRGIKSFGKSGSFRMFWLLGGKYNILNTQKASFTIANLQSKGDINLPIAYANLDLNFVWSIHKNHELTLGYGGIYFVGGFSRQSLQGFSNALSLKYGAWF</sequence>
<organism evidence="3 4">
    <name type="scientific">Helicobacter macacae MIT 99-5501</name>
    <dbReference type="NCBI Taxonomy" id="1357400"/>
    <lineage>
        <taxon>Bacteria</taxon>
        <taxon>Pseudomonadati</taxon>
        <taxon>Campylobacterota</taxon>
        <taxon>Epsilonproteobacteria</taxon>
        <taxon>Campylobacterales</taxon>
        <taxon>Helicobacteraceae</taxon>
        <taxon>Helicobacter</taxon>
    </lineage>
</organism>
<dbReference type="EMBL" id="AZJI01000004">
    <property type="protein sequence ID" value="ETD24140.1"/>
    <property type="molecule type" value="Genomic_DNA"/>
</dbReference>